<dbReference type="OrthoDB" id="7347703at2"/>
<dbReference type="Pfam" id="PF13238">
    <property type="entry name" value="AAA_18"/>
    <property type="match status" value="1"/>
</dbReference>
<dbReference type="Proteomes" id="UP000626244">
    <property type="component" value="Unassembled WGS sequence"/>
</dbReference>
<comment type="caution">
    <text evidence="1">The sequence shown here is derived from an EMBL/GenBank/DDBJ whole genome shotgun (WGS) entry which is preliminary data.</text>
</comment>
<accession>A0A8J3EUE7</accession>
<dbReference type="Gene3D" id="3.40.50.300">
    <property type="entry name" value="P-loop containing nucleotide triphosphate hydrolases"/>
    <property type="match status" value="1"/>
</dbReference>
<organism evidence="1 2">
    <name type="scientific">Gottfriedia solisilvae</name>
    <dbReference type="NCBI Taxonomy" id="1516104"/>
    <lineage>
        <taxon>Bacteria</taxon>
        <taxon>Bacillati</taxon>
        <taxon>Bacillota</taxon>
        <taxon>Bacilli</taxon>
        <taxon>Bacillales</taxon>
        <taxon>Bacillaceae</taxon>
        <taxon>Gottfriedia</taxon>
    </lineage>
</organism>
<name>A0A8J3EUE7_9BACI</name>
<reference evidence="2" key="1">
    <citation type="journal article" date="2019" name="Int. J. Syst. Evol. Microbiol.">
        <title>The Global Catalogue of Microorganisms (GCM) 10K type strain sequencing project: providing services to taxonomists for standard genome sequencing and annotation.</title>
        <authorList>
            <consortium name="The Broad Institute Genomics Platform"/>
            <consortium name="The Broad Institute Genome Sequencing Center for Infectious Disease"/>
            <person name="Wu L."/>
            <person name="Ma J."/>
        </authorList>
    </citation>
    <scope>NUCLEOTIDE SEQUENCE [LARGE SCALE GENOMIC DNA]</scope>
    <source>
        <strain evidence="2">CGMCC 1.14993</strain>
    </source>
</reference>
<protein>
    <submittedName>
        <fullName evidence="1">Nucleoside kinase</fullName>
    </submittedName>
</protein>
<keyword evidence="2" id="KW-1185">Reference proteome</keyword>
<keyword evidence="1" id="KW-0418">Kinase</keyword>
<sequence length="183" mass="20855">MGIRNYLVEGVSGTGKTSVCKELQRRGYHAINGDRELAYQGDPETGTRTDGVTEADTNEDHIRHLHEHHIWDVDKVKALVANQDEAVTFFCGGSRNSSKFIDLFDGVFVLEVDLDTLNKRLDERPENEWGGKGRKTERELIVRLHQTKEDIPKNGIIIDATALIEHVVDEIVRQSEENKRHRQ</sequence>
<dbReference type="GO" id="GO:0016301">
    <property type="term" value="F:kinase activity"/>
    <property type="evidence" value="ECO:0007669"/>
    <property type="project" value="UniProtKB-KW"/>
</dbReference>
<evidence type="ECO:0000313" key="2">
    <source>
        <dbReference type="Proteomes" id="UP000626244"/>
    </source>
</evidence>
<dbReference type="RefSeq" id="WP_087999158.1">
    <property type="nucleotide sequence ID" value="NZ_BMHB01000001.1"/>
</dbReference>
<dbReference type="SUPFAM" id="SSF52540">
    <property type="entry name" value="P-loop containing nucleoside triphosphate hydrolases"/>
    <property type="match status" value="1"/>
</dbReference>
<gene>
    <name evidence="1" type="ORF">GCM10007380_09240</name>
</gene>
<dbReference type="AlphaFoldDB" id="A0A8J3EUE7"/>
<dbReference type="EMBL" id="BMHB01000001">
    <property type="protein sequence ID" value="GGI11717.1"/>
    <property type="molecule type" value="Genomic_DNA"/>
</dbReference>
<proteinExistence type="predicted"/>
<keyword evidence="1" id="KW-0808">Transferase</keyword>
<dbReference type="InterPro" id="IPR027417">
    <property type="entry name" value="P-loop_NTPase"/>
</dbReference>
<evidence type="ECO:0000313" key="1">
    <source>
        <dbReference type="EMBL" id="GGI11717.1"/>
    </source>
</evidence>